<keyword evidence="3" id="KW-0677">Repeat</keyword>
<dbReference type="CDD" id="cd00191">
    <property type="entry name" value="TY"/>
    <property type="match status" value="1"/>
</dbReference>
<comment type="subcellular location">
    <subcellularLocation>
        <location evidence="1">Secreted</location>
    </subcellularLocation>
</comment>
<protein>
    <recommendedName>
        <fullName evidence="7">Thyroglobulin type-1 domain-containing protein</fullName>
    </recommendedName>
</protein>
<evidence type="ECO:0000256" key="6">
    <source>
        <dbReference type="SAM" id="SignalP"/>
    </source>
</evidence>
<sequence>MVLLCVPLLAVVQACPQLDSASARRPCWAQRITMDDSRTSDGALPPGAEEPHCDSEGLFLPKQCSGSECYCVDPYGKQLGYSKSRWETDDMMCKCALKEDEIQKDGRPGVSIKCDELGNYHHTQCTGTSCYCVHPHSGEKKIGTESNINDIDRLEARCASGAN</sequence>
<feature type="disulfide bond" evidence="5">
    <location>
        <begin position="95"/>
        <end position="114"/>
    </location>
</feature>
<dbReference type="AlphaFoldDB" id="A0A6A4X5Y0"/>
<dbReference type="InterPro" id="IPR051950">
    <property type="entry name" value="Dev_reg/Prot_inhib"/>
</dbReference>
<evidence type="ECO:0000313" key="8">
    <source>
        <dbReference type="EMBL" id="KAF0311434.1"/>
    </source>
</evidence>
<evidence type="ECO:0000259" key="7">
    <source>
        <dbReference type="PROSITE" id="PS51162"/>
    </source>
</evidence>
<dbReference type="GO" id="GO:0005615">
    <property type="term" value="C:extracellular space"/>
    <property type="evidence" value="ECO:0007669"/>
    <property type="project" value="TreeGrafter"/>
</dbReference>
<dbReference type="Pfam" id="PF00086">
    <property type="entry name" value="Thyroglobulin_1"/>
    <property type="match status" value="2"/>
</dbReference>
<evidence type="ECO:0000256" key="5">
    <source>
        <dbReference type="PROSITE-ProRule" id="PRU00500"/>
    </source>
</evidence>
<keyword evidence="6" id="KW-0732">Signal</keyword>
<evidence type="ECO:0000256" key="4">
    <source>
        <dbReference type="ARBA" id="ARBA00023157"/>
    </source>
</evidence>
<feature type="domain" description="Thyroglobulin type-1" evidence="7">
    <location>
        <begin position="24"/>
        <end position="93"/>
    </location>
</feature>
<feature type="domain" description="Thyroglobulin type-1" evidence="7">
    <location>
        <begin position="94"/>
        <end position="158"/>
    </location>
</feature>
<dbReference type="Gene3D" id="4.10.800.10">
    <property type="entry name" value="Thyroglobulin type-1"/>
    <property type="match status" value="2"/>
</dbReference>
<evidence type="ECO:0000256" key="2">
    <source>
        <dbReference type="ARBA" id="ARBA00022525"/>
    </source>
</evidence>
<dbReference type="InterPro" id="IPR000716">
    <property type="entry name" value="Thyroglobulin_1"/>
</dbReference>
<dbReference type="PROSITE" id="PS51162">
    <property type="entry name" value="THYROGLOBULIN_1_2"/>
    <property type="match status" value="2"/>
</dbReference>
<feature type="signal peptide" evidence="6">
    <location>
        <begin position="1"/>
        <end position="23"/>
    </location>
</feature>
<dbReference type="PANTHER" id="PTHR12352:SF3">
    <property type="entry name" value="NIDOGEN-2"/>
    <property type="match status" value="1"/>
</dbReference>
<evidence type="ECO:0000256" key="1">
    <source>
        <dbReference type="ARBA" id="ARBA00004613"/>
    </source>
</evidence>
<dbReference type="SMART" id="SM00211">
    <property type="entry name" value="TY"/>
    <property type="match status" value="2"/>
</dbReference>
<dbReference type="OrthoDB" id="6409105at2759"/>
<evidence type="ECO:0000313" key="9">
    <source>
        <dbReference type="Proteomes" id="UP000440578"/>
    </source>
</evidence>
<organism evidence="8 9">
    <name type="scientific">Amphibalanus amphitrite</name>
    <name type="common">Striped barnacle</name>
    <name type="synonym">Balanus amphitrite</name>
    <dbReference type="NCBI Taxonomy" id="1232801"/>
    <lineage>
        <taxon>Eukaryota</taxon>
        <taxon>Metazoa</taxon>
        <taxon>Ecdysozoa</taxon>
        <taxon>Arthropoda</taxon>
        <taxon>Crustacea</taxon>
        <taxon>Multicrustacea</taxon>
        <taxon>Cirripedia</taxon>
        <taxon>Thoracica</taxon>
        <taxon>Thoracicalcarea</taxon>
        <taxon>Balanomorpha</taxon>
        <taxon>Balanoidea</taxon>
        <taxon>Balanidae</taxon>
        <taxon>Amphibalaninae</taxon>
        <taxon>Amphibalanus</taxon>
    </lineage>
</organism>
<evidence type="ECO:0000256" key="3">
    <source>
        <dbReference type="ARBA" id="ARBA00022737"/>
    </source>
</evidence>
<gene>
    <name evidence="8" type="ORF">FJT64_017754</name>
</gene>
<dbReference type="EMBL" id="VIIS01000240">
    <property type="protein sequence ID" value="KAF0311434.1"/>
    <property type="molecule type" value="Genomic_DNA"/>
</dbReference>
<comment type="caution">
    <text evidence="8">The sequence shown here is derived from an EMBL/GenBank/DDBJ whole genome shotgun (WGS) entry which is preliminary data.</text>
</comment>
<keyword evidence="4 5" id="KW-1015">Disulfide bond</keyword>
<reference evidence="8 9" key="1">
    <citation type="submission" date="2019-07" db="EMBL/GenBank/DDBJ databases">
        <title>Draft genome assembly of a fouling barnacle, Amphibalanus amphitrite (Darwin, 1854): The first reference genome for Thecostraca.</title>
        <authorList>
            <person name="Kim W."/>
        </authorList>
    </citation>
    <scope>NUCLEOTIDE SEQUENCE [LARGE SCALE GENOMIC DNA]</scope>
    <source>
        <strain evidence="8">SNU_AA5</strain>
        <tissue evidence="8">Soma without cirri and trophi</tissue>
    </source>
</reference>
<feature type="chain" id="PRO_5025605981" description="Thyroglobulin type-1 domain-containing protein" evidence="6">
    <location>
        <begin position="24"/>
        <end position="163"/>
    </location>
</feature>
<keyword evidence="2" id="KW-0964">Secreted</keyword>
<name>A0A6A4X5Y0_AMPAM</name>
<proteinExistence type="predicted"/>
<dbReference type="PANTHER" id="PTHR12352">
    <property type="entry name" value="SECRETED MODULAR CALCIUM-BINDING PROTEIN"/>
    <property type="match status" value="1"/>
</dbReference>
<accession>A0A6A4X5Y0</accession>
<comment type="caution">
    <text evidence="5">Lacks conserved residue(s) required for the propagation of feature annotation.</text>
</comment>
<keyword evidence="9" id="KW-1185">Reference proteome</keyword>
<dbReference type="InterPro" id="IPR036857">
    <property type="entry name" value="Thyroglobulin_1_sf"/>
</dbReference>
<dbReference type="SUPFAM" id="SSF57610">
    <property type="entry name" value="Thyroglobulin type-1 domain"/>
    <property type="match status" value="2"/>
</dbReference>
<dbReference type="Proteomes" id="UP000440578">
    <property type="component" value="Unassembled WGS sequence"/>
</dbReference>